<feature type="transmembrane region" description="Helical" evidence="9">
    <location>
        <begin position="347"/>
        <end position="375"/>
    </location>
</feature>
<keyword evidence="3" id="KW-0633">Potassium transport</keyword>
<feature type="transmembrane region" description="Helical" evidence="9">
    <location>
        <begin position="72"/>
        <end position="93"/>
    </location>
</feature>
<feature type="transmembrane region" description="Helical" evidence="9">
    <location>
        <begin position="160"/>
        <end position="185"/>
    </location>
</feature>
<dbReference type="GO" id="GO:0015079">
    <property type="term" value="F:potassium ion transmembrane transporter activity"/>
    <property type="evidence" value="ECO:0007669"/>
    <property type="project" value="InterPro"/>
</dbReference>
<name>A0A9N8YPX9_9GLOM</name>
<feature type="transmembrane region" description="Helical" evidence="9">
    <location>
        <begin position="439"/>
        <end position="462"/>
    </location>
</feature>
<evidence type="ECO:0000313" key="12">
    <source>
        <dbReference type="EMBL" id="CAG8439183.1"/>
    </source>
</evidence>
<feature type="transmembrane region" description="Helical" evidence="9">
    <location>
        <begin position="410"/>
        <end position="433"/>
    </location>
</feature>
<keyword evidence="4 9" id="KW-0812">Transmembrane</keyword>
<dbReference type="PANTHER" id="PTHR30540:SF83">
    <property type="entry name" value="K+ POTASSIUM TRANSPORTER"/>
    <property type="match status" value="1"/>
</dbReference>
<dbReference type="NCBIfam" id="TIGR00794">
    <property type="entry name" value="kup"/>
    <property type="match status" value="1"/>
</dbReference>
<keyword evidence="13" id="KW-1185">Reference proteome</keyword>
<evidence type="ECO:0000256" key="4">
    <source>
        <dbReference type="ARBA" id="ARBA00022692"/>
    </source>
</evidence>
<accession>A0A9N8YPX9</accession>
<feature type="transmembrane region" description="Helical" evidence="9">
    <location>
        <begin position="469"/>
        <end position="488"/>
    </location>
</feature>
<feature type="transmembrane region" description="Helical" evidence="9">
    <location>
        <begin position="227"/>
        <end position="247"/>
    </location>
</feature>
<evidence type="ECO:0000256" key="5">
    <source>
        <dbReference type="ARBA" id="ARBA00022958"/>
    </source>
</evidence>
<keyword evidence="2" id="KW-0813">Transport</keyword>
<evidence type="ECO:0000256" key="7">
    <source>
        <dbReference type="ARBA" id="ARBA00023065"/>
    </source>
</evidence>
<dbReference type="EMBL" id="CAJVPV010000029">
    <property type="protein sequence ID" value="CAG8439183.1"/>
    <property type="molecule type" value="Genomic_DNA"/>
</dbReference>
<organism evidence="12 13">
    <name type="scientific">Acaulospora morrowiae</name>
    <dbReference type="NCBI Taxonomy" id="94023"/>
    <lineage>
        <taxon>Eukaryota</taxon>
        <taxon>Fungi</taxon>
        <taxon>Fungi incertae sedis</taxon>
        <taxon>Mucoromycota</taxon>
        <taxon>Glomeromycotina</taxon>
        <taxon>Glomeromycetes</taxon>
        <taxon>Diversisporales</taxon>
        <taxon>Acaulosporaceae</taxon>
        <taxon>Acaulospora</taxon>
    </lineage>
</organism>
<comment type="caution">
    <text evidence="12">The sequence shown here is derived from an EMBL/GenBank/DDBJ whole genome shotgun (WGS) entry which is preliminary data.</text>
</comment>
<evidence type="ECO:0000256" key="8">
    <source>
        <dbReference type="ARBA" id="ARBA00023136"/>
    </source>
</evidence>
<dbReference type="GO" id="GO:0016020">
    <property type="term" value="C:membrane"/>
    <property type="evidence" value="ECO:0007669"/>
    <property type="project" value="UniProtKB-SubCell"/>
</dbReference>
<dbReference type="InterPro" id="IPR003855">
    <property type="entry name" value="K+_transporter"/>
</dbReference>
<evidence type="ECO:0000256" key="2">
    <source>
        <dbReference type="ARBA" id="ARBA00022448"/>
    </source>
</evidence>
<evidence type="ECO:0000256" key="6">
    <source>
        <dbReference type="ARBA" id="ARBA00022989"/>
    </source>
</evidence>
<dbReference type="InterPro" id="IPR053952">
    <property type="entry name" value="K_trans_C"/>
</dbReference>
<comment type="subcellular location">
    <subcellularLocation>
        <location evidence="1">Membrane</location>
        <topology evidence="1">Multi-pass membrane protein</topology>
    </subcellularLocation>
</comment>
<dbReference type="Proteomes" id="UP000789342">
    <property type="component" value="Unassembled WGS sequence"/>
</dbReference>
<dbReference type="PANTHER" id="PTHR30540">
    <property type="entry name" value="OSMOTIC STRESS POTASSIUM TRANSPORTER"/>
    <property type="match status" value="1"/>
</dbReference>
<evidence type="ECO:0000256" key="9">
    <source>
        <dbReference type="SAM" id="Phobius"/>
    </source>
</evidence>
<keyword evidence="7" id="KW-0406">Ion transport</keyword>
<gene>
    <name evidence="12" type="ORF">AMORRO_LOCUS147</name>
</gene>
<dbReference type="AlphaFoldDB" id="A0A9N8YPX9"/>
<dbReference type="InterPro" id="IPR053951">
    <property type="entry name" value="K_trans_N"/>
</dbReference>
<feature type="domain" description="K+ potassium transporter C-terminal" evidence="11">
    <location>
        <begin position="554"/>
        <end position="715"/>
    </location>
</feature>
<feature type="transmembrane region" description="Helical" evidence="9">
    <location>
        <begin position="34"/>
        <end position="60"/>
    </location>
</feature>
<feature type="domain" description="K+ potassium transporter integral membrane" evidence="10">
    <location>
        <begin position="35"/>
        <end position="507"/>
    </location>
</feature>
<sequence length="717" mass="79231">MTDIKNGAKMTFESDLENRHRQIRKDIGIRGTMWLAFQSIGVIFGDIGTSPLYVFTGIFGSDPSNPPSADDVVGALSLIIWSLTIIPLFKYVIIILRADDNGEGGTFALYSLLSRYSGISVRGESRIDDLTITNYDAVSIHSVNREKPNFIKRSKTVQNILLTVVLLGTSLVLSDGLLTPAISVISAVEGIAIPAPVLTNAVVPISCVIIIALFLGQRFGTQKVGVFFAPVVSLWFISLASIGIWNISKNPSILKAYNPYYAINYFVRNGGDSFEVLGGVLLAVTGVEALYADLGHFNRHSIQISFPLFTYPPLILAYCGQASRLVLDPTVIENTFWNTLPDLNGPFYWTSFVLATFATIIASQAMISATFSLLYQAMQLDCFPRVKVIHTSKKVEGQIYIPEHSANLTIAYGVAVSSVMFLSTILYAIVMVIVFGLPVYLAVAFFVLFGFIDACFLSATLLKVKSGGYFTLTIAVILCFIMLLWKWGTTKRVRFELSRKTKLGDIFDEQALNNTEKDSKGPVKESSEEIEESVESKTSVLRLLETKFPVNRLPGIGLFYKEAGMGVPLSFSHFVEHFPAIPETVIFMTIRPVAVPIVGEEDRLVVQKIGNYEGIYQAIARYGYMENISQGNEFLQKLLNALCIVDPARASLLSNVDENNVITYVISQPSFIPKTRSTWRKFLVGAYGFFVNISRQVHGTWNIPVDDLIDVGMKVPL</sequence>
<evidence type="ECO:0000259" key="11">
    <source>
        <dbReference type="Pfam" id="PF22776"/>
    </source>
</evidence>
<evidence type="ECO:0000259" key="10">
    <source>
        <dbReference type="Pfam" id="PF02705"/>
    </source>
</evidence>
<dbReference type="Pfam" id="PF22776">
    <property type="entry name" value="K_trans_C"/>
    <property type="match status" value="1"/>
</dbReference>
<dbReference type="Pfam" id="PF02705">
    <property type="entry name" value="K_trans"/>
    <property type="match status" value="1"/>
</dbReference>
<evidence type="ECO:0000256" key="1">
    <source>
        <dbReference type="ARBA" id="ARBA00004141"/>
    </source>
</evidence>
<reference evidence="12" key="1">
    <citation type="submission" date="2021-06" db="EMBL/GenBank/DDBJ databases">
        <authorList>
            <person name="Kallberg Y."/>
            <person name="Tangrot J."/>
            <person name="Rosling A."/>
        </authorList>
    </citation>
    <scope>NUCLEOTIDE SEQUENCE</scope>
    <source>
        <strain evidence="12">CL551</strain>
    </source>
</reference>
<keyword evidence="8 9" id="KW-0472">Membrane</keyword>
<evidence type="ECO:0000313" key="13">
    <source>
        <dbReference type="Proteomes" id="UP000789342"/>
    </source>
</evidence>
<feature type="transmembrane region" description="Helical" evidence="9">
    <location>
        <begin position="191"/>
        <end position="215"/>
    </location>
</feature>
<keyword evidence="5" id="KW-0630">Potassium</keyword>
<proteinExistence type="predicted"/>
<keyword evidence="6 9" id="KW-1133">Transmembrane helix</keyword>
<dbReference type="OrthoDB" id="504708at2759"/>
<evidence type="ECO:0000256" key="3">
    <source>
        <dbReference type="ARBA" id="ARBA00022538"/>
    </source>
</evidence>
<protein>
    <submittedName>
        <fullName evidence="12">8870_t:CDS:1</fullName>
    </submittedName>
</protein>